<sequence length="391" mass="43750">MKLYPLVVITVFSLVAGCTGTNNQKQILQTIPLTQVINHALFSQQPTLSEQAIFELSEVETEQFLAYAKKQLLSGVRTDRVVYNYLENQLTNFTYHGDTLTSTQAVNRAQGNCISLAVLTQSYARILGLDTSFQEMTSEPVYAKESNLVYVANHFRTMVYAPKEVDTAKNINSISAITTRAGTLIDYFPTRDSVYSGSANHNDLLAKFYSNLAASALAKKQLNMAYSLILQANNYTPKDPELFNLAGILHRHAGDLQSAKNIYQAALNNNYASINLISNYQLLAQKLGDTQLAQQLSLQLINIEKDPYELLVLAKNELQTGNIYSANKHVEQAIVKAPYIADLYLELAKIRFQQGKTQQTQSLLEKAIELERDKQKLNVYQAKLLSLSMTK</sequence>
<evidence type="ECO:0000256" key="1">
    <source>
        <dbReference type="PROSITE-ProRule" id="PRU00339"/>
    </source>
</evidence>
<dbReference type="KEGG" id="ptn:PTRA_a3539"/>
<dbReference type="Proteomes" id="UP000065261">
    <property type="component" value="Chromosome I"/>
</dbReference>
<protein>
    <submittedName>
        <fullName evidence="2">Uncharacterized protein</fullName>
    </submittedName>
</protein>
<evidence type="ECO:0000313" key="3">
    <source>
        <dbReference type="Proteomes" id="UP000065261"/>
    </source>
</evidence>
<dbReference type="PATRIC" id="fig|1315283.4.peg.3089"/>
<dbReference type="OrthoDB" id="6254323at2"/>
<dbReference type="SMART" id="SM00028">
    <property type="entry name" value="TPR"/>
    <property type="match status" value="3"/>
</dbReference>
<feature type="repeat" description="TPR" evidence="1">
    <location>
        <begin position="341"/>
        <end position="374"/>
    </location>
</feature>
<proteinExistence type="predicted"/>
<dbReference type="RefSeq" id="WP_058374433.1">
    <property type="nucleotide sequence ID" value="NZ_CP011034.1"/>
</dbReference>
<dbReference type="PROSITE" id="PS50005">
    <property type="entry name" value="TPR"/>
    <property type="match status" value="1"/>
</dbReference>
<dbReference type="InterPro" id="IPR011990">
    <property type="entry name" value="TPR-like_helical_dom_sf"/>
</dbReference>
<reference evidence="2 3" key="1">
    <citation type="submission" date="2015-03" db="EMBL/GenBank/DDBJ databases">
        <authorList>
            <person name="Murphy D."/>
        </authorList>
    </citation>
    <scope>NUCLEOTIDE SEQUENCE [LARGE SCALE GENOMIC DNA]</scope>
    <source>
        <strain evidence="2 3">KMM 520</strain>
    </source>
</reference>
<organism evidence="2">
    <name type="scientific">Pseudoalteromonas translucida KMM 520</name>
    <dbReference type="NCBI Taxonomy" id="1315283"/>
    <lineage>
        <taxon>Bacteria</taxon>
        <taxon>Pseudomonadati</taxon>
        <taxon>Pseudomonadota</taxon>
        <taxon>Gammaproteobacteria</taxon>
        <taxon>Alteromonadales</taxon>
        <taxon>Pseudoalteromonadaceae</taxon>
        <taxon>Pseudoalteromonas</taxon>
    </lineage>
</organism>
<dbReference type="EMBL" id="CP011034">
    <property type="protein sequence ID" value="ALS34498.1"/>
    <property type="molecule type" value="Genomic_DNA"/>
</dbReference>
<dbReference type="AlphaFoldDB" id="A0A0U2X753"/>
<dbReference type="InterPro" id="IPR019734">
    <property type="entry name" value="TPR_rpt"/>
</dbReference>
<keyword evidence="1" id="KW-0802">TPR repeat</keyword>
<accession>A0A0U2X753</accession>
<gene>
    <name evidence="2" type="ORF">PTRA_a3539</name>
</gene>
<evidence type="ECO:0000313" key="2">
    <source>
        <dbReference type="EMBL" id="ALS34498.1"/>
    </source>
</evidence>
<dbReference type="SUPFAM" id="SSF48452">
    <property type="entry name" value="TPR-like"/>
    <property type="match status" value="1"/>
</dbReference>
<dbReference type="Gene3D" id="1.25.40.10">
    <property type="entry name" value="Tetratricopeptide repeat domain"/>
    <property type="match status" value="1"/>
</dbReference>
<dbReference type="PROSITE" id="PS51257">
    <property type="entry name" value="PROKAR_LIPOPROTEIN"/>
    <property type="match status" value="1"/>
</dbReference>
<name>A0A0U2X753_9GAMM</name>